<reference evidence="1" key="1">
    <citation type="submission" date="2021-06" db="EMBL/GenBank/DDBJ databases">
        <authorList>
            <person name="Kallberg Y."/>
            <person name="Tangrot J."/>
            <person name="Rosling A."/>
        </authorList>
    </citation>
    <scope>NUCLEOTIDE SEQUENCE</scope>
    <source>
        <strain evidence="1">MA461A</strain>
    </source>
</reference>
<comment type="caution">
    <text evidence="1">The sequence shown here is derived from an EMBL/GenBank/DDBJ whole genome shotgun (WGS) entry which is preliminary data.</text>
</comment>
<dbReference type="EMBL" id="CAJVQC010019856">
    <property type="protein sequence ID" value="CAG8704064.1"/>
    <property type="molecule type" value="Genomic_DNA"/>
</dbReference>
<name>A0ACA9PFA7_9GLOM</name>
<dbReference type="Proteomes" id="UP000789920">
    <property type="component" value="Unassembled WGS sequence"/>
</dbReference>
<accession>A0ACA9PFA7</accession>
<gene>
    <name evidence="1" type="ORF">RPERSI_LOCUS10158</name>
</gene>
<protein>
    <submittedName>
        <fullName evidence="1">22852_t:CDS:1</fullName>
    </submittedName>
</protein>
<proteinExistence type="predicted"/>
<keyword evidence="2" id="KW-1185">Reference proteome</keyword>
<evidence type="ECO:0000313" key="1">
    <source>
        <dbReference type="EMBL" id="CAG8704064.1"/>
    </source>
</evidence>
<feature type="non-terminal residue" evidence="1">
    <location>
        <position position="75"/>
    </location>
</feature>
<sequence length="75" mass="9082">MNVKYVNFILRIQDIIYYTFNIERKFGPQDTKDAENDECQLLWDYDNVTLMSMAESLENENERLSREIELLKKEN</sequence>
<evidence type="ECO:0000313" key="2">
    <source>
        <dbReference type="Proteomes" id="UP000789920"/>
    </source>
</evidence>
<organism evidence="1 2">
    <name type="scientific">Racocetra persica</name>
    <dbReference type="NCBI Taxonomy" id="160502"/>
    <lineage>
        <taxon>Eukaryota</taxon>
        <taxon>Fungi</taxon>
        <taxon>Fungi incertae sedis</taxon>
        <taxon>Mucoromycota</taxon>
        <taxon>Glomeromycotina</taxon>
        <taxon>Glomeromycetes</taxon>
        <taxon>Diversisporales</taxon>
        <taxon>Gigasporaceae</taxon>
        <taxon>Racocetra</taxon>
    </lineage>
</organism>